<evidence type="ECO:0000256" key="2">
    <source>
        <dbReference type="ARBA" id="ARBA00022679"/>
    </source>
</evidence>
<evidence type="ECO:0000313" key="5">
    <source>
        <dbReference type="Proteomes" id="UP000247612"/>
    </source>
</evidence>
<evidence type="ECO:0000259" key="3">
    <source>
        <dbReference type="Pfam" id="PF00535"/>
    </source>
</evidence>
<dbReference type="STRING" id="1034346.GCA_000313565_02001"/>
<dbReference type="Pfam" id="PF00535">
    <property type="entry name" value="Glycos_transf_2"/>
    <property type="match status" value="1"/>
</dbReference>
<evidence type="ECO:0000256" key="1">
    <source>
        <dbReference type="ARBA" id="ARBA00022676"/>
    </source>
</evidence>
<dbReference type="Gene3D" id="3.90.550.10">
    <property type="entry name" value="Spore Coat Polysaccharide Biosynthesis Protein SpsA, Chain A"/>
    <property type="match status" value="1"/>
</dbReference>
<proteinExistence type="predicted"/>
<sequence>MDHGLISIIIPVYNREDKIGRCLDSILVQTFHDFEILIVDDGSTDQTLAVCESYMEKDQRIQLFQIEHRGVSAARNKGIEEASGRYLLFVDSDDCIDAEMTAALMAQVKASVLVMCGYVLETENKAYVHVYDEKKAVSLCDKTELAVFSRKSLLNSPCNKLYEHQIIMDRQLRFKEELHCGEDLVFNMNYLLAVDQILVINQPYYHYCWGGSSLSRTLSSNSLLYVEQMRHEVYALLPFYHLKERDIAEIYRSILAMNLNILDAKGFYYRLMKKDWMKDKLNEDLTALKPLLAYTSVFVRLQGWLLEHQLYTIEWLLRRMYRLVRNYQ</sequence>
<dbReference type="InterPro" id="IPR029044">
    <property type="entry name" value="Nucleotide-diphossugar_trans"/>
</dbReference>
<dbReference type="RefSeq" id="WP_022938306.1">
    <property type="nucleotide sequence ID" value="NZ_CABKRQ010000005.1"/>
</dbReference>
<dbReference type="CDD" id="cd00761">
    <property type="entry name" value="Glyco_tranf_GTA_type"/>
    <property type="match status" value="1"/>
</dbReference>
<name>A0A318KRV9_9FIRM</name>
<gene>
    <name evidence="4" type="ORF">DES51_103177</name>
</gene>
<feature type="domain" description="Glycosyltransferase 2-like" evidence="3">
    <location>
        <begin position="7"/>
        <end position="164"/>
    </location>
</feature>
<dbReference type="PANTHER" id="PTHR22916:SF51">
    <property type="entry name" value="GLYCOSYLTRANSFERASE EPSH-RELATED"/>
    <property type="match status" value="1"/>
</dbReference>
<dbReference type="EMBL" id="QJKH01000003">
    <property type="protein sequence ID" value="PXX80581.1"/>
    <property type="molecule type" value="Genomic_DNA"/>
</dbReference>
<organism evidence="4 5">
    <name type="scientific">Dielma fastidiosa</name>
    <dbReference type="NCBI Taxonomy" id="1034346"/>
    <lineage>
        <taxon>Bacteria</taxon>
        <taxon>Bacillati</taxon>
        <taxon>Bacillota</taxon>
        <taxon>Erysipelotrichia</taxon>
        <taxon>Erysipelotrichales</taxon>
        <taxon>Erysipelotrichaceae</taxon>
        <taxon>Dielma</taxon>
    </lineage>
</organism>
<keyword evidence="2 4" id="KW-0808">Transferase</keyword>
<reference evidence="4 5" key="1">
    <citation type="submission" date="2018-05" db="EMBL/GenBank/DDBJ databases">
        <title>Genomic Encyclopedia of Type Strains, Phase IV (KMG-IV): sequencing the most valuable type-strain genomes for metagenomic binning, comparative biology and taxonomic classification.</title>
        <authorList>
            <person name="Goeker M."/>
        </authorList>
    </citation>
    <scope>NUCLEOTIDE SEQUENCE [LARGE SCALE GENOMIC DNA]</scope>
    <source>
        <strain evidence="4 5">JC118</strain>
    </source>
</reference>
<evidence type="ECO:0000313" key="4">
    <source>
        <dbReference type="EMBL" id="PXX80581.1"/>
    </source>
</evidence>
<comment type="caution">
    <text evidence="4">The sequence shown here is derived from an EMBL/GenBank/DDBJ whole genome shotgun (WGS) entry which is preliminary data.</text>
</comment>
<dbReference type="InterPro" id="IPR001173">
    <property type="entry name" value="Glyco_trans_2-like"/>
</dbReference>
<keyword evidence="1" id="KW-0328">Glycosyltransferase</keyword>
<dbReference type="PANTHER" id="PTHR22916">
    <property type="entry name" value="GLYCOSYLTRANSFERASE"/>
    <property type="match status" value="1"/>
</dbReference>
<dbReference type="AlphaFoldDB" id="A0A318KRV9"/>
<keyword evidence="5" id="KW-1185">Reference proteome</keyword>
<dbReference type="Proteomes" id="UP000247612">
    <property type="component" value="Unassembled WGS sequence"/>
</dbReference>
<dbReference type="SUPFAM" id="SSF53448">
    <property type="entry name" value="Nucleotide-diphospho-sugar transferases"/>
    <property type="match status" value="1"/>
</dbReference>
<accession>A0A318KRV9</accession>
<protein>
    <submittedName>
        <fullName evidence="4">Glycosyltransferase EpsJ</fullName>
    </submittedName>
</protein>
<dbReference type="GO" id="GO:0016757">
    <property type="term" value="F:glycosyltransferase activity"/>
    <property type="evidence" value="ECO:0007669"/>
    <property type="project" value="UniProtKB-KW"/>
</dbReference>